<feature type="transmembrane region" description="Helical" evidence="5">
    <location>
        <begin position="27"/>
        <end position="51"/>
    </location>
</feature>
<gene>
    <name evidence="7" type="ORF">THRCLA_00361</name>
</gene>
<accession>A0A1W0ABI1</accession>
<feature type="transmembrane region" description="Helical" evidence="5">
    <location>
        <begin position="218"/>
        <end position="238"/>
    </location>
</feature>
<evidence type="ECO:0000256" key="4">
    <source>
        <dbReference type="ARBA" id="ARBA00023136"/>
    </source>
</evidence>
<reference evidence="7 8" key="1">
    <citation type="journal article" date="2014" name="Genome Biol. Evol.">
        <title>The secreted proteins of Achlya hypogyna and Thraustotheca clavata identify the ancestral oomycete secretome and reveal gene acquisitions by horizontal gene transfer.</title>
        <authorList>
            <person name="Misner I."/>
            <person name="Blouin N."/>
            <person name="Leonard G."/>
            <person name="Richards T.A."/>
            <person name="Lane C.E."/>
        </authorList>
    </citation>
    <scope>NUCLEOTIDE SEQUENCE [LARGE SCALE GENOMIC DNA]</scope>
    <source>
        <strain evidence="7 8">ATCC 34112</strain>
    </source>
</reference>
<dbReference type="AlphaFoldDB" id="A0A1W0ABI1"/>
<comment type="caution">
    <text evidence="7">The sequence shown here is derived from an EMBL/GenBank/DDBJ whole genome shotgun (WGS) entry which is preliminary data.</text>
</comment>
<keyword evidence="2 5" id="KW-0812">Transmembrane</keyword>
<sequence>MASMKQRKRVPTSPVQVQANIAAKDEIFTIALLPIMIPVTGLLTMAGTMAYTCLYDYNCPETYPTLSTSAMAHPQFYIFGVGMNFTSYFIFLTISLLTTYIQTHRDMRAYSWIYYIWGLLTSAGLSVLCTFDMKRWRNTHIISTVFFFVSSWIMMIMAQIARLKIADPAHSYYVKWGSFFIGLGVFLTMMFGFFYVTVHGYIDNPMGFTYSQEALLELFSIVCQLLFMGTLTSEVGSLHSFSKQQPFLRFLDYVALGLLVACIIIVEYF</sequence>
<comment type="subcellular location">
    <subcellularLocation>
        <location evidence="1">Endomembrane system</location>
        <topology evidence="1">Multi-pass membrane protein</topology>
    </subcellularLocation>
</comment>
<feature type="transmembrane region" description="Helical" evidence="5">
    <location>
        <begin position="173"/>
        <end position="198"/>
    </location>
</feature>
<keyword evidence="8" id="KW-1185">Reference proteome</keyword>
<dbReference type="GO" id="GO:0012505">
    <property type="term" value="C:endomembrane system"/>
    <property type="evidence" value="ECO:0007669"/>
    <property type="project" value="UniProtKB-SubCell"/>
</dbReference>
<dbReference type="OrthoDB" id="125769at2759"/>
<dbReference type="Pfam" id="PF10277">
    <property type="entry name" value="Frag1"/>
    <property type="match status" value="1"/>
</dbReference>
<feature type="transmembrane region" description="Helical" evidence="5">
    <location>
        <begin position="112"/>
        <end position="133"/>
    </location>
</feature>
<feature type="domain" description="CWH43-like N-terminal" evidence="6">
    <location>
        <begin position="32"/>
        <end position="234"/>
    </location>
</feature>
<dbReference type="InterPro" id="IPR019402">
    <property type="entry name" value="CWH43_N"/>
</dbReference>
<evidence type="ECO:0000256" key="3">
    <source>
        <dbReference type="ARBA" id="ARBA00022989"/>
    </source>
</evidence>
<dbReference type="PANTHER" id="PTHR21324:SF2">
    <property type="entry name" value="EG:22E5.9 PROTEIN"/>
    <property type="match status" value="1"/>
</dbReference>
<proteinExistence type="predicted"/>
<evidence type="ECO:0000313" key="8">
    <source>
        <dbReference type="Proteomes" id="UP000243217"/>
    </source>
</evidence>
<feature type="transmembrane region" description="Helical" evidence="5">
    <location>
        <begin position="76"/>
        <end position="100"/>
    </location>
</feature>
<evidence type="ECO:0000259" key="6">
    <source>
        <dbReference type="Pfam" id="PF10277"/>
    </source>
</evidence>
<evidence type="ECO:0000313" key="7">
    <source>
        <dbReference type="EMBL" id="OQS07642.1"/>
    </source>
</evidence>
<feature type="transmembrane region" description="Helical" evidence="5">
    <location>
        <begin position="250"/>
        <end position="268"/>
    </location>
</feature>
<name>A0A1W0ABI1_9STRA</name>
<dbReference type="PANTHER" id="PTHR21324">
    <property type="entry name" value="FASTING-INDUCIBLE INTEGRAL MEMBRANE PROTEIN TM6P1-RELATED"/>
    <property type="match status" value="1"/>
</dbReference>
<keyword evidence="3 5" id="KW-1133">Transmembrane helix</keyword>
<dbReference type="EMBL" id="JNBS01000222">
    <property type="protein sequence ID" value="OQS07642.1"/>
    <property type="molecule type" value="Genomic_DNA"/>
</dbReference>
<organism evidence="7 8">
    <name type="scientific">Thraustotheca clavata</name>
    <dbReference type="NCBI Taxonomy" id="74557"/>
    <lineage>
        <taxon>Eukaryota</taxon>
        <taxon>Sar</taxon>
        <taxon>Stramenopiles</taxon>
        <taxon>Oomycota</taxon>
        <taxon>Saprolegniomycetes</taxon>
        <taxon>Saprolegniales</taxon>
        <taxon>Achlyaceae</taxon>
        <taxon>Thraustotheca</taxon>
    </lineage>
</organism>
<evidence type="ECO:0000256" key="1">
    <source>
        <dbReference type="ARBA" id="ARBA00004127"/>
    </source>
</evidence>
<protein>
    <recommendedName>
        <fullName evidence="6">CWH43-like N-terminal domain-containing protein</fullName>
    </recommendedName>
</protein>
<keyword evidence="4 5" id="KW-0472">Membrane</keyword>
<dbReference type="Proteomes" id="UP000243217">
    <property type="component" value="Unassembled WGS sequence"/>
</dbReference>
<feature type="transmembrane region" description="Helical" evidence="5">
    <location>
        <begin position="139"/>
        <end position="161"/>
    </location>
</feature>
<evidence type="ECO:0000256" key="5">
    <source>
        <dbReference type="SAM" id="Phobius"/>
    </source>
</evidence>
<evidence type="ECO:0000256" key="2">
    <source>
        <dbReference type="ARBA" id="ARBA00022692"/>
    </source>
</evidence>
<dbReference type="InterPro" id="IPR050911">
    <property type="entry name" value="DRAM/TMEM150_Autophagy_Mod"/>
</dbReference>